<organism evidence="1 2">
    <name type="scientific">Crenichthys baileyi</name>
    <name type="common">White River springfish</name>
    <dbReference type="NCBI Taxonomy" id="28760"/>
    <lineage>
        <taxon>Eukaryota</taxon>
        <taxon>Metazoa</taxon>
        <taxon>Chordata</taxon>
        <taxon>Craniata</taxon>
        <taxon>Vertebrata</taxon>
        <taxon>Euteleostomi</taxon>
        <taxon>Actinopterygii</taxon>
        <taxon>Neopterygii</taxon>
        <taxon>Teleostei</taxon>
        <taxon>Neoteleostei</taxon>
        <taxon>Acanthomorphata</taxon>
        <taxon>Ovalentaria</taxon>
        <taxon>Atherinomorphae</taxon>
        <taxon>Cyprinodontiformes</taxon>
        <taxon>Goodeidae</taxon>
        <taxon>Crenichthys</taxon>
    </lineage>
</organism>
<accession>A0AAV9SPU5</accession>
<gene>
    <name evidence="1" type="ORF">CRENBAI_015378</name>
</gene>
<feature type="non-terminal residue" evidence="1">
    <location>
        <position position="55"/>
    </location>
</feature>
<sequence>IVLLTTRRYRWDLWTVSWCWLVKLYQPSPSPTLILLTLLLLMSQALTLASSRSPK</sequence>
<reference evidence="1 2" key="1">
    <citation type="submission" date="2021-06" db="EMBL/GenBank/DDBJ databases">
        <authorList>
            <person name="Palmer J.M."/>
        </authorList>
    </citation>
    <scope>NUCLEOTIDE SEQUENCE [LARGE SCALE GENOMIC DNA]</scope>
    <source>
        <strain evidence="1 2">MEX-2019</strain>
        <tissue evidence="1">Muscle</tissue>
    </source>
</reference>
<evidence type="ECO:0000313" key="1">
    <source>
        <dbReference type="EMBL" id="KAK5623360.1"/>
    </source>
</evidence>
<protein>
    <submittedName>
        <fullName evidence="1">Uncharacterized protein</fullName>
    </submittedName>
</protein>
<proteinExistence type="predicted"/>
<keyword evidence="2" id="KW-1185">Reference proteome</keyword>
<evidence type="ECO:0000313" key="2">
    <source>
        <dbReference type="Proteomes" id="UP001311232"/>
    </source>
</evidence>
<name>A0AAV9SPU5_9TELE</name>
<dbReference type="AlphaFoldDB" id="A0AAV9SPU5"/>
<feature type="non-terminal residue" evidence="1">
    <location>
        <position position="1"/>
    </location>
</feature>
<dbReference type="EMBL" id="JAHHUM010000033">
    <property type="protein sequence ID" value="KAK5623360.1"/>
    <property type="molecule type" value="Genomic_DNA"/>
</dbReference>
<dbReference type="Proteomes" id="UP001311232">
    <property type="component" value="Unassembled WGS sequence"/>
</dbReference>
<comment type="caution">
    <text evidence="1">The sequence shown here is derived from an EMBL/GenBank/DDBJ whole genome shotgun (WGS) entry which is preliminary data.</text>
</comment>